<reference evidence="5" key="1">
    <citation type="submission" date="2016-04" db="EMBL/GenBank/DDBJ databases">
        <authorList>
            <person name="Evans L.H."/>
            <person name="Alamgir A."/>
            <person name="Owens N."/>
            <person name="Weber N.D."/>
            <person name="Virtaneva K."/>
            <person name="Barbian K."/>
            <person name="Babar A."/>
            <person name="Rosenke K."/>
        </authorList>
    </citation>
    <scope>NUCLEOTIDE SEQUENCE</scope>
    <source>
        <strain evidence="5">86</strain>
    </source>
</reference>
<dbReference type="InterPro" id="IPR039424">
    <property type="entry name" value="SBP_5"/>
</dbReference>
<dbReference type="EMBL" id="FLUO01000001">
    <property type="protein sequence ID" value="SBV99100.1"/>
    <property type="molecule type" value="Genomic_DNA"/>
</dbReference>
<organism evidence="5">
    <name type="scientific">uncultured Alphaproteobacteria bacterium</name>
    <dbReference type="NCBI Taxonomy" id="91750"/>
    <lineage>
        <taxon>Bacteria</taxon>
        <taxon>Pseudomonadati</taxon>
        <taxon>Pseudomonadota</taxon>
        <taxon>Alphaproteobacteria</taxon>
        <taxon>environmental samples</taxon>
    </lineage>
</organism>
<evidence type="ECO:0000259" key="4">
    <source>
        <dbReference type="Pfam" id="PF00496"/>
    </source>
</evidence>
<protein>
    <submittedName>
        <fullName evidence="5">ABC transporter, substrate binding protein (Dipeptide)</fullName>
    </submittedName>
</protein>
<dbReference type="Gene3D" id="3.40.190.10">
    <property type="entry name" value="Periplasmic binding protein-like II"/>
    <property type="match status" value="1"/>
</dbReference>
<gene>
    <name evidence="5" type="ORF">KL86APRO_11104</name>
</gene>
<evidence type="ECO:0000256" key="3">
    <source>
        <dbReference type="SAM" id="SignalP"/>
    </source>
</evidence>
<dbReference type="InterPro" id="IPR000914">
    <property type="entry name" value="SBP_5_dom"/>
</dbReference>
<evidence type="ECO:0000256" key="2">
    <source>
        <dbReference type="ARBA" id="ARBA00005695"/>
    </source>
</evidence>
<dbReference type="PANTHER" id="PTHR30290">
    <property type="entry name" value="PERIPLASMIC BINDING COMPONENT OF ABC TRANSPORTER"/>
    <property type="match status" value="1"/>
</dbReference>
<accession>A0A212JI69</accession>
<dbReference type="Gene3D" id="3.90.76.10">
    <property type="entry name" value="Dipeptide-binding Protein, Domain 1"/>
    <property type="match status" value="1"/>
</dbReference>
<comment type="subcellular location">
    <subcellularLocation>
        <location evidence="1">Periplasm</location>
    </subcellularLocation>
</comment>
<dbReference type="SUPFAM" id="SSF53850">
    <property type="entry name" value="Periplasmic binding protein-like II"/>
    <property type="match status" value="1"/>
</dbReference>
<proteinExistence type="inferred from homology"/>
<dbReference type="PANTHER" id="PTHR30290:SF34">
    <property type="entry name" value="ABC TRANSPORTER, PERIPLASMIC OLIGO-PEPTIDE BINDING PROTEIN, PUTATIVE-RELATED"/>
    <property type="match status" value="1"/>
</dbReference>
<feature type="domain" description="Solute-binding protein family 5" evidence="4">
    <location>
        <begin position="78"/>
        <end position="436"/>
    </location>
</feature>
<dbReference type="Pfam" id="PF00496">
    <property type="entry name" value="SBP_bac_5"/>
    <property type="match status" value="1"/>
</dbReference>
<name>A0A212JI69_9PROT</name>
<dbReference type="AlphaFoldDB" id="A0A212JI69"/>
<evidence type="ECO:0000313" key="5">
    <source>
        <dbReference type="EMBL" id="SBV99100.1"/>
    </source>
</evidence>
<dbReference type="GO" id="GO:0030288">
    <property type="term" value="C:outer membrane-bounded periplasmic space"/>
    <property type="evidence" value="ECO:0007669"/>
    <property type="project" value="UniProtKB-ARBA"/>
</dbReference>
<comment type="similarity">
    <text evidence="2">Belongs to the bacterial solute-binding protein 5 family.</text>
</comment>
<dbReference type="InterPro" id="IPR030678">
    <property type="entry name" value="Peptide/Ni-bd"/>
</dbReference>
<feature type="chain" id="PRO_5013030172" evidence="3">
    <location>
        <begin position="28"/>
        <end position="529"/>
    </location>
</feature>
<dbReference type="GO" id="GO:1904680">
    <property type="term" value="F:peptide transmembrane transporter activity"/>
    <property type="evidence" value="ECO:0007669"/>
    <property type="project" value="TreeGrafter"/>
</dbReference>
<dbReference type="CDD" id="cd08512">
    <property type="entry name" value="PBP2_NikA_DppA_OppA_like_7"/>
    <property type="match status" value="1"/>
</dbReference>
<dbReference type="Gene3D" id="3.10.105.10">
    <property type="entry name" value="Dipeptide-binding Protein, Domain 3"/>
    <property type="match status" value="1"/>
</dbReference>
<keyword evidence="3" id="KW-0732">Signal</keyword>
<evidence type="ECO:0000256" key="1">
    <source>
        <dbReference type="ARBA" id="ARBA00004418"/>
    </source>
</evidence>
<dbReference type="GO" id="GO:0043190">
    <property type="term" value="C:ATP-binding cassette (ABC) transporter complex"/>
    <property type="evidence" value="ECO:0007669"/>
    <property type="project" value="InterPro"/>
</dbReference>
<sequence>METRFRKLTLACVAAAALAAGIAPAQAFEREGSSRILVLAARQPVPVLDPSIKYDASIRTLQQALYDGLVKYEGTPPKVVPWLAESWETSADGKTWTFHLAKTAKFHNGDPVTAEAVKYSFLRTLKLNQGPAWMLSEFLKPEGITVVDPYTIRFELTQVYAPFLSFLPWWYVMNPAEIAAHEENGDMGQKWLTEHAAGSGPFKLKRFEQGTLYEVERVKDYWKGFPYQDDAFGGVIYKLMREPAAQSAALTKGEADIVVDLPPDTFDKVSKQKGVATSVEPALTSYGFKFNTKGKYTSDINLRKAMAYAFDYTALLQVYNGRAKLETSPFTDDIRGKVDVPEMPRQDLAKAKDFMAKSAWPKGGIELEYVYIQGFEEERKMGLILLDAMKPLGIDIKMVPLTWPNMVARAGKPETSPDIMAVFATPVSTDPDAVAIQYHPDSWGKYYGSHFLDDPELAKLIETARKTVNWEERAPIYAEIQKRIVANQPEIFGMMRDRAVVYRDYVKGYAYSPVRMTTETDLYPLHIGK</sequence>
<dbReference type="GO" id="GO:0015833">
    <property type="term" value="P:peptide transport"/>
    <property type="evidence" value="ECO:0007669"/>
    <property type="project" value="TreeGrafter"/>
</dbReference>
<feature type="signal peptide" evidence="3">
    <location>
        <begin position="1"/>
        <end position="27"/>
    </location>
</feature>
<dbReference type="PIRSF" id="PIRSF002741">
    <property type="entry name" value="MppA"/>
    <property type="match status" value="1"/>
</dbReference>